<dbReference type="InterPro" id="IPR000477">
    <property type="entry name" value="RT_dom"/>
</dbReference>
<dbReference type="AlphaFoldDB" id="O99970"/>
<organism evidence="2">
    <name type="scientific">Porphyra purpurea</name>
    <name type="common">Red seaweed</name>
    <name type="synonym">Ulva purpurea</name>
    <dbReference type="NCBI Taxonomy" id="2787"/>
    <lineage>
        <taxon>Eukaryota</taxon>
        <taxon>Rhodophyta</taxon>
        <taxon>Bangiophyceae</taxon>
        <taxon>Bangiales</taxon>
        <taxon>Bangiaceae</taxon>
        <taxon>Porphyra</taxon>
    </lineage>
</organism>
<evidence type="ECO:0000259" key="1">
    <source>
        <dbReference type="PROSITE" id="PS50878"/>
    </source>
</evidence>
<protein>
    <submittedName>
        <fullName evidence="2">Orf546</fullName>
    </submittedName>
</protein>
<dbReference type="InterPro" id="IPR025960">
    <property type="entry name" value="RVT_N"/>
</dbReference>
<dbReference type="NCBIfam" id="TIGR04416">
    <property type="entry name" value="group_II_RT_mat"/>
    <property type="match status" value="1"/>
</dbReference>
<dbReference type="Pfam" id="PF00078">
    <property type="entry name" value="RVT_1"/>
    <property type="match status" value="1"/>
</dbReference>
<dbReference type="Pfam" id="PF01844">
    <property type="entry name" value="HNH"/>
    <property type="match status" value="1"/>
</dbReference>
<dbReference type="InterPro" id="IPR002711">
    <property type="entry name" value="HNH"/>
</dbReference>
<dbReference type="Pfam" id="PF08388">
    <property type="entry name" value="GIIM"/>
    <property type="match status" value="1"/>
</dbReference>
<reference evidence="2" key="1">
    <citation type="journal article" date="1999" name="Plant Cell">
        <title>Complete sequence of the mitochondrial DNA of the red alga Porphyra purpurea. Cyanobacterial introns and shared ancestry of red and green algae.</title>
        <authorList>
            <person name="Burger G."/>
            <person name="Saint-Louis D."/>
            <person name="Gray M.W."/>
            <person name="Lang B.F."/>
        </authorList>
    </citation>
    <scope>NUCLEOTIDE SEQUENCE</scope>
</reference>
<dbReference type="SUPFAM" id="SSF56672">
    <property type="entry name" value="DNA/RNA polymerases"/>
    <property type="match status" value="1"/>
</dbReference>
<dbReference type="Pfam" id="PF13655">
    <property type="entry name" value="RVT_N"/>
    <property type="match status" value="1"/>
</dbReference>
<dbReference type="PROSITE" id="PS50878">
    <property type="entry name" value="RT_POL"/>
    <property type="match status" value="1"/>
</dbReference>
<dbReference type="GO" id="GO:0004519">
    <property type="term" value="F:endonuclease activity"/>
    <property type="evidence" value="ECO:0007669"/>
    <property type="project" value="InterPro"/>
</dbReference>
<geneLocation type="mitochondrion" evidence="2"/>
<dbReference type="PIR" id="T11217">
    <property type="entry name" value="T11217"/>
</dbReference>
<dbReference type="PANTHER" id="PTHR34047">
    <property type="entry name" value="NUCLEAR INTRON MATURASE 1, MITOCHONDRIAL-RELATED"/>
    <property type="match status" value="1"/>
</dbReference>
<sequence>MQKWTQVNWKLKEIWLYRLQCKIFKFSKEGDMNSVFLIQKQIIKHDFSKFLAVRKVTQDNLGKRTAGVDRISNLTPDERMELVQNIQIDNKSDKIRRVTILKPNGKERHLGIPTIRDRAKQCLVKFALEPQYEAIFEPNSYGFRPGRSSNDARQAIVKCLQQLPKHVLDADIERCFDNIDHSKLIHGINTFPLLREQVRAWLKACILTGFKENIKEVIPEAGTPQGGIISPLLANIALHGMEKAVCKSGVYLIRYADDFLILCNEEKELSEAKNKIEIFLQNLGLKLSESKTKITYTGSSEYSRTKGVDFLGFNFVNYKVGKHTSAKNNQGIATGWKSRCQPSYKSIESHLDNIKDITKKSTGLSQKVLISKLAPVISGWTKYFSVCSATKTFSYCSVRTFYLLRKWAKKRKRIGAGITRYWISIGSAERVFGLKEGDKIIKLTHHDQRNIILSTKIAGQSSPYDGRVTYWAKRLSVNNKYGQLLKRLLKTKGPQCDMCNLYFIDSDRIEIDHIIPRSHGGTSDWKNLRLMHGHCHDIRHSKAVNT</sequence>
<dbReference type="SMART" id="SM00507">
    <property type="entry name" value="HNHc"/>
    <property type="match status" value="1"/>
</dbReference>
<dbReference type="RefSeq" id="NP_049293.1">
    <property type="nucleotide sequence ID" value="NC_002007.1"/>
</dbReference>
<dbReference type="InterPro" id="IPR003615">
    <property type="entry name" value="HNH_nuc"/>
</dbReference>
<dbReference type="InterPro" id="IPR030931">
    <property type="entry name" value="Group_II_RT_mat"/>
</dbReference>
<dbReference type="GO" id="GO:0003676">
    <property type="term" value="F:nucleic acid binding"/>
    <property type="evidence" value="ECO:0007669"/>
    <property type="project" value="InterPro"/>
</dbReference>
<gene>
    <name evidence="2" type="primary">orf546</name>
</gene>
<proteinExistence type="predicted"/>
<dbReference type="GeneID" id="809755"/>
<dbReference type="GO" id="GO:0008270">
    <property type="term" value="F:zinc ion binding"/>
    <property type="evidence" value="ECO:0007669"/>
    <property type="project" value="InterPro"/>
</dbReference>
<dbReference type="CDD" id="cd01651">
    <property type="entry name" value="RT_G2_intron"/>
    <property type="match status" value="1"/>
</dbReference>
<dbReference type="PANTHER" id="PTHR34047:SF10">
    <property type="entry name" value="GROUP II INTRON-ASSOCIATED OPEN READING FRAME"/>
    <property type="match status" value="1"/>
</dbReference>
<accession>O99970</accession>
<keyword evidence="2" id="KW-0496">Mitochondrion</keyword>
<dbReference type="CDD" id="cd00085">
    <property type="entry name" value="HNHc"/>
    <property type="match status" value="1"/>
</dbReference>
<name>O99970_PORPU</name>
<dbReference type="InterPro" id="IPR043502">
    <property type="entry name" value="DNA/RNA_pol_sf"/>
</dbReference>
<dbReference type="InterPro" id="IPR013597">
    <property type="entry name" value="Mat_intron_G2"/>
</dbReference>
<dbReference type="Gene3D" id="1.10.30.50">
    <property type="match status" value="1"/>
</dbReference>
<dbReference type="InterPro" id="IPR051083">
    <property type="entry name" value="GrpII_Intron_Splice-Mob/Def"/>
</dbReference>
<evidence type="ECO:0000313" key="2">
    <source>
        <dbReference type="EMBL" id="AAD03096.1"/>
    </source>
</evidence>
<dbReference type="EMBL" id="AF114794">
    <property type="protein sequence ID" value="AAD03096.1"/>
    <property type="molecule type" value="Genomic_DNA"/>
</dbReference>
<feature type="domain" description="Reverse transcriptase" evidence="1">
    <location>
        <begin position="81"/>
        <end position="315"/>
    </location>
</feature>